<name>A0A1H3AP54_9FIRM</name>
<evidence type="ECO:0000313" key="3">
    <source>
        <dbReference type="Proteomes" id="UP000198828"/>
    </source>
</evidence>
<proteinExistence type="predicted"/>
<dbReference type="Proteomes" id="UP000198828">
    <property type="component" value="Unassembled WGS sequence"/>
</dbReference>
<feature type="domain" description="DUF5714" evidence="1">
    <location>
        <begin position="94"/>
        <end position="270"/>
    </location>
</feature>
<dbReference type="AlphaFoldDB" id="A0A1H3AP54"/>
<reference evidence="2 3" key="1">
    <citation type="submission" date="2016-10" db="EMBL/GenBank/DDBJ databases">
        <authorList>
            <person name="de Groot N.N."/>
        </authorList>
    </citation>
    <scope>NUCLEOTIDE SEQUENCE [LARGE SCALE GENOMIC DNA]</scope>
    <source>
        <strain evidence="2 3">DSM 23310</strain>
    </source>
</reference>
<evidence type="ECO:0000313" key="2">
    <source>
        <dbReference type="EMBL" id="SDX31466.1"/>
    </source>
</evidence>
<sequence length="272" mass="30733">MVKTDSLCKILNEDVGIYKYTKDIDYGKETVMEKSPKTKHTRDCMICGKELIYFEDYREAECIYCHKKFKSNVNCLDGHYVCDTCHSMDGVELIESYCRGTDKTNPLEIAIELMKSPSINMHGPEHHFLVPAVLIASYYNILDKKDVKTKKLAVAKNRAKDIKGGFCGFYGNCGAAVGAGMYISIISGASPLTKDSWGLANLMTGTALITMAKIGGPRCCKRNSFIAIEEATKFTDEFLNVKLYDYRALSPICSFRLRNRECLKDECPYYRR</sequence>
<accession>A0A1H3AP54</accession>
<organism evidence="2 3">
    <name type="scientific">Tepidimicrobium xylanilyticum</name>
    <dbReference type="NCBI Taxonomy" id="1123352"/>
    <lineage>
        <taxon>Bacteria</taxon>
        <taxon>Bacillati</taxon>
        <taxon>Bacillota</taxon>
        <taxon>Tissierellia</taxon>
        <taxon>Tissierellales</taxon>
        <taxon>Tepidimicrobiaceae</taxon>
        <taxon>Tepidimicrobium</taxon>
    </lineage>
</organism>
<dbReference type="Pfam" id="PF18978">
    <property type="entry name" value="DUF5714"/>
    <property type="match status" value="1"/>
</dbReference>
<gene>
    <name evidence="2" type="ORF">SAMN05660923_02094</name>
</gene>
<dbReference type="InterPro" id="IPR043768">
    <property type="entry name" value="DUF5714"/>
</dbReference>
<keyword evidence="3" id="KW-1185">Reference proteome</keyword>
<protein>
    <recommendedName>
        <fullName evidence="1">DUF5714 domain-containing protein</fullName>
    </recommendedName>
</protein>
<evidence type="ECO:0000259" key="1">
    <source>
        <dbReference type="Pfam" id="PF18978"/>
    </source>
</evidence>
<dbReference type="EMBL" id="FNNG01000009">
    <property type="protein sequence ID" value="SDX31466.1"/>
    <property type="molecule type" value="Genomic_DNA"/>
</dbReference>